<gene>
    <name evidence="4" type="ORF">E6K72_07505</name>
</gene>
<reference evidence="4 5" key="1">
    <citation type="journal article" date="2019" name="Nat. Microbiol.">
        <title>Mediterranean grassland soil C-N compound turnover is dependent on rainfall and depth, and is mediated by genomically divergent microorganisms.</title>
        <authorList>
            <person name="Diamond S."/>
            <person name="Andeer P.F."/>
            <person name="Li Z."/>
            <person name="Crits-Christoph A."/>
            <person name="Burstein D."/>
            <person name="Anantharaman K."/>
            <person name="Lane K.R."/>
            <person name="Thomas B.C."/>
            <person name="Pan C."/>
            <person name="Northen T.R."/>
            <person name="Banfield J.F."/>
        </authorList>
    </citation>
    <scope>NUCLEOTIDE SEQUENCE [LARGE SCALE GENOMIC DNA]</scope>
    <source>
        <strain evidence="4">WS_2</strain>
    </source>
</reference>
<proteinExistence type="predicted"/>
<keyword evidence="3" id="KW-0732">Signal</keyword>
<dbReference type="Proteomes" id="UP000317716">
    <property type="component" value="Unassembled WGS sequence"/>
</dbReference>
<feature type="compositionally biased region" description="Low complexity" evidence="1">
    <location>
        <begin position="384"/>
        <end position="394"/>
    </location>
</feature>
<feature type="transmembrane region" description="Helical" evidence="2">
    <location>
        <begin position="345"/>
        <end position="367"/>
    </location>
</feature>
<keyword evidence="2" id="KW-0472">Membrane</keyword>
<dbReference type="EMBL" id="VBOS01000255">
    <property type="protein sequence ID" value="TMQ54649.1"/>
    <property type="molecule type" value="Genomic_DNA"/>
</dbReference>
<evidence type="ECO:0000313" key="4">
    <source>
        <dbReference type="EMBL" id="TMQ54649.1"/>
    </source>
</evidence>
<sequence>MSACSASRLGARAEAIAACVLAMALACAGAAHAKSAPPAAAGDSEHVLKSFVIDENGIRIKTAARNSGAPGVDIRIDPSQVHPRVTIGHGDSGGSIHISGGHTPGIVVDTGGSGLVRVFADADVPAGERVEGDVVAVFGSVLVRGSVSGNVVAVFGSVKLAPGSSVEGDVVSIGGGLDQAHGATVGGESVSLGFLPGGFGMPALPLLLLSVFLGWLLSIFVGWVVTLLIPERLLRVATTASRRGVASFFLGLVSTPLMLFACMLLLITVIGIPIALLLPLLFALMAWAGQIASAYVLGSRLLRRRLGQGGAMQPILTGTLFVALFFAAGAILATPPGFPRTAALFFSLLGMLLVFCLTTIGTGAFLLSRLGTRPQDASFERDPGAAMAPGIPAGIPAPPSASEA</sequence>
<feature type="compositionally biased region" description="Pro residues" evidence="1">
    <location>
        <begin position="395"/>
        <end position="404"/>
    </location>
</feature>
<feature type="transmembrane region" description="Helical" evidence="2">
    <location>
        <begin position="206"/>
        <end position="229"/>
    </location>
</feature>
<evidence type="ECO:0000256" key="3">
    <source>
        <dbReference type="SAM" id="SignalP"/>
    </source>
</evidence>
<feature type="signal peptide" evidence="3">
    <location>
        <begin position="1"/>
        <end position="33"/>
    </location>
</feature>
<protein>
    <submittedName>
        <fullName evidence="4">Polymer-forming cytoskeletal protein</fullName>
    </submittedName>
</protein>
<keyword evidence="2" id="KW-0812">Transmembrane</keyword>
<feature type="transmembrane region" description="Helical" evidence="2">
    <location>
        <begin position="314"/>
        <end position="333"/>
    </location>
</feature>
<organism evidence="4 5">
    <name type="scientific">Eiseniibacteriota bacterium</name>
    <dbReference type="NCBI Taxonomy" id="2212470"/>
    <lineage>
        <taxon>Bacteria</taxon>
        <taxon>Candidatus Eiseniibacteriota</taxon>
    </lineage>
</organism>
<evidence type="ECO:0000256" key="2">
    <source>
        <dbReference type="SAM" id="Phobius"/>
    </source>
</evidence>
<evidence type="ECO:0000313" key="5">
    <source>
        <dbReference type="Proteomes" id="UP000317716"/>
    </source>
</evidence>
<feature type="transmembrane region" description="Helical" evidence="2">
    <location>
        <begin position="249"/>
        <end position="274"/>
    </location>
</feature>
<keyword evidence="2" id="KW-1133">Transmembrane helix</keyword>
<evidence type="ECO:0000256" key="1">
    <source>
        <dbReference type="SAM" id="MobiDB-lite"/>
    </source>
</evidence>
<feature type="region of interest" description="Disordered" evidence="1">
    <location>
        <begin position="377"/>
        <end position="404"/>
    </location>
</feature>
<accession>A0A538STD4</accession>
<comment type="caution">
    <text evidence="4">The sequence shown here is derived from an EMBL/GenBank/DDBJ whole genome shotgun (WGS) entry which is preliminary data.</text>
</comment>
<feature type="chain" id="PRO_5021941485" evidence="3">
    <location>
        <begin position="34"/>
        <end position="404"/>
    </location>
</feature>
<name>A0A538STD4_UNCEI</name>
<feature type="transmembrane region" description="Helical" evidence="2">
    <location>
        <begin position="280"/>
        <end position="302"/>
    </location>
</feature>
<dbReference type="AlphaFoldDB" id="A0A538STD4"/>